<dbReference type="STRING" id="43989.cce_0024"/>
<accession>B1WYE6</accession>
<dbReference type="SUPFAM" id="SSF88723">
    <property type="entry name" value="PIN domain-like"/>
    <property type="match status" value="1"/>
</dbReference>
<dbReference type="InterPro" id="IPR029060">
    <property type="entry name" value="PIN-like_dom_sf"/>
</dbReference>
<evidence type="ECO:0000313" key="2">
    <source>
        <dbReference type="EMBL" id="ACB49376.1"/>
    </source>
</evidence>
<dbReference type="HOGENOM" id="CLU_147223_1_0_3"/>
<dbReference type="KEGG" id="cyt:cce_0024"/>
<evidence type="ECO:0000313" key="3">
    <source>
        <dbReference type="Proteomes" id="UP000001203"/>
    </source>
</evidence>
<dbReference type="AlphaFoldDB" id="B1WYE6"/>
<gene>
    <name evidence="2" type="ordered locus">cce_0024</name>
</gene>
<dbReference type="Proteomes" id="UP000001203">
    <property type="component" value="Chromosome circular"/>
</dbReference>
<reference evidence="2 3" key="1">
    <citation type="journal article" date="2008" name="Proc. Natl. Acad. Sci. U.S.A.">
        <title>The genome of Cyanothece 51142, a unicellular diazotrophic cyanobacterium important in the marine nitrogen cycle.</title>
        <authorList>
            <person name="Welsh E.A."/>
            <person name="Liberton M."/>
            <person name="Stoeckel J."/>
            <person name="Loh T."/>
            <person name="Elvitigala T."/>
            <person name="Wang C."/>
            <person name="Wollam A."/>
            <person name="Fulton R.S."/>
            <person name="Clifton S.W."/>
            <person name="Jacobs J.M."/>
            <person name="Aurora R."/>
            <person name="Ghosh B.K."/>
            <person name="Sherman L.A."/>
            <person name="Smith R.D."/>
            <person name="Wilson R.K."/>
            <person name="Pakrasi H.B."/>
        </authorList>
    </citation>
    <scope>NUCLEOTIDE SEQUENCE [LARGE SCALE GENOMIC DNA]</scope>
    <source>
        <strain evidence="3">ATCC 51142 / BH68</strain>
    </source>
</reference>
<dbReference type="RefSeq" id="WP_009543173.1">
    <property type="nucleotide sequence ID" value="NC_010546.1"/>
</dbReference>
<dbReference type="EMBL" id="CP000806">
    <property type="protein sequence ID" value="ACB49376.1"/>
    <property type="molecule type" value="Genomic_DNA"/>
</dbReference>
<sequence>MSNETCLVLDANIIIRALMNKKNLSAEKALETLNILLNFITIVDRSLYSQFEKNARERMRTRDIDDWPILALSLVFNCPIWTEDTDFFCAGVATWTTDRIHLLFE</sequence>
<dbReference type="OrthoDB" id="68993at2"/>
<proteinExistence type="predicted"/>
<dbReference type="eggNOG" id="COG5378">
    <property type="taxonomic scope" value="Bacteria"/>
</dbReference>
<name>B1WYE6_CROS5</name>
<organism evidence="2 3">
    <name type="scientific">Crocosphaera subtropica (strain ATCC 51142 / BH68)</name>
    <name type="common">Cyanothece sp. (strain ATCC 51142)</name>
    <dbReference type="NCBI Taxonomy" id="43989"/>
    <lineage>
        <taxon>Bacteria</taxon>
        <taxon>Bacillati</taxon>
        <taxon>Cyanobacteriota</taxon>
        <taxon>Cyanophyceae</taxon>
        <taxon>Oscillatoriophycideae</taxon>
        <taxon>Chroococcales</taxon>
        <taxon>Aphanothecaceae</taxon>
        <taxon>Crocosphaera</taxon>
        <taxon>Crocosphaera subtropica</taxon>
    </lineage>
</organism>
<keyword evidence="3" id="KW-1185">Reference proteome</keyword>
<dbReference type="Pfam" id="PF10130">
    <property type="entry name" value="PIN_2"/>
    <property type="match status" value="1"/>
</dbReference>
<protein>
    <recommendedName>
        <fullName evidence="1">PIN domain-containing protein</fullName>
    </recommendedName>
</protein>
<dbReference type="InterPro" id="IPR002716">
    <property type="entry name" value="PIN_dom"/>
</dbReference>
<feature type="domain" description="PIN" evidence="1">
    <location>
        <begin position="17"/>
        <end position="102"/>
    </location>
</feature>
<evidence type="ECO:0000259" key="1">
    <source>
        <dbReference type="Pfam" id="PF10130"/>
    </source>
</evidence>